<dbReference type="InterPro" id="IPR047110">
    <property type="entry name" value="GABD/Sad-like"/>
</dbReference>
<evidence type="ECO:0000313" key="8">
    <source>
        <dbReference type="Proteomes" id="UP000032552"/>
    </source>
</evidence>
<dbReference type="CDD" id="cd07100">
    <property type="entry name" value="ALDH_SSADH1_GabD1"/>
    <property type="match status" value="1"/>
</dbReference>
<evidence type="ECO:0000313" key="7">
    <source>
        <dbReference type="EMBL" id="GAN35615.1"/>
    </source>
</evidence>
<keyword evidence="3 5" id="KW-0560">Oxidoreductase</keyword>
<feature type="active site" evidence="4">
    <location>
        <position position="228"/>
    </location>
</feature>
<dbReference type="Gene3D" id="3.40.309.10">
    <property type="entry name" value="Aldehyde Dehydrogenase, Chain A, domain 2"/>
    <property type="match status" value="1"/>
</dbReference>
<dbReference type="InterPro" id="IPR016163">
    <property type="entry name" value="Ald_DH_C"/>
</dbReference>
<evidence type="ECO:0000256" key="3">
    <source>
        <dbReference type="ARBA" id="ARBA00023002"/>
    </source>
</evidence>
<dbReference type="AlphaFoldDB" id="A0A0C9NUM0"/>
<dbReference type="InterPro" id="IPR015590">
    <property type="entry name" value="Aldehyde_DH_dom"/>
</dbReference>
<sequence length="457" mass="49180">MAYQTIDPNTNTLEKTYSNTTPTQISEMLATGHAFYKQERNVNPATRAATLHAVAAYFRNNADEMAAIITREMGKRTEEALFEVELCAEIADMYADRAPALLQPQPINSTAGAVVINHLASGIVFGVEPWNFPYYQLMRVFAPNFMVGNAVIIKPSSNVPASGLEFEKAVLGGGADKGAFQIALIGHADSETFIKDPRVAGVCLTGSERAGSQVAALAGKYLKKSLLELGGMDAFLVLDGADLDTVIPEAIKTRLMNCGQVCTSSKRFIVLDKYYDDFVAGLKKGFENLKIGDPSDPTVNVGPMTSQKAKDKLQKQVDEAIAHGAKVVYGNTPVDLPGAFFQPTILTDIDQDNPAYRTELFGPVACVYKVHSEDEAVELANDVPYGLGGAVFAGDTNHAAEVAARIETGMVGANQSQNYNAELPFGGVKNSGYGRELGDLGLFTFVNEQTVTRALRR</sequence>
<dbReference type="GeneID" id="57090889"/>
<dbReference type="GO" id="GO:0004030">
    <property type="term" value="F:aldehyde dehydrogenase [NAD(P)+] activity"/>
    <property type="evidence" value="ECO:0007669"/>
    <property type="project" value="InterPro"/>
</dbReference>
<dbReference type="InterPro" id="IPR016161">
    <property type="entry name" value="Ald_DH/histidinol_DH"/>
</dbReference>
<dbReference type="InterPro" id="IPR029510">
    <property type="entry name" value="Ald_DH_CS_GLU"/>
</dbReference>
<keyword evidence="2" id="KW-0521">NADP</keyword>
<evidence type="ECO:0000256" key="1">
    <source>
        <dbReference type="ARBA" id="ARBA00009986"/>
    </source>
</evidence>
<dbReference type="PANTHER" id="PTHR43217:SF2">
    <property type="entry name" value="SUCCINATE-SEMIALDEHYDE DEHYDROGENASE [NADP(+)]"/>
    <property type="match status" value="1"/>
</dbReference>
<feature type="domain" description="Aldehyde dehydrogenase" evidence="6">
    <location>
        <begin position="3"/>
        <end position="451"/>
    </location>
</feature>
<dbReference type="Pfam" id="PF00171">
    <property type="entry name" value="Aldedh"/>
    <property type="match status" value="1"/>
</dbReference>
<dbReference type="Proteomes" id="UP000032552">
    <property type="component" value="Unassembled WGS sequence"/>
</dbReference>
<protein>
    <submittedName>
        <fullName evidence="7">Succinate-semialdehyde dehydrogenase</fullName>
    </submittedName>
</protein>
<dbReference type="PANTHER" id="PTHR43217">
    <property type="entry name" value="SUCCINATE SEMIALDEHYDE DEHYDROGENASE [NAD(P)+] SAD"/>
    <property type="match status" value="1"/>
</dbReference>
<comment type="caution">
    <text evidence="7">The sequence shown here is derived from an EMBL/GenBank/DDBJ whole genome shotgun (WGS) entry which is preliminary data.</text>
</comment>
<accession>A0A0C9NUM0</accession>
<dbReference type="RefSeq" id="WP_003591597.1">
    <property type="nucleotide sequence ID" value="NZ_BAYM01000009.1"/>
</dbReference>
<dbReference type="PROSITE" id="PS00687">
    <property type="entry name" value="ALDEHYDE_DEHYDR_GLU"/>
    <property type="match status" value="1"/>
</dbReference>
<comment type="similarity">
    <text evidence="1 5">Belongs to the aldehyde dehydrogenase family.</text>
</comment>
<evidence type="ECO:0000256" key="5">
    <source>
        <dbReference type="RuleBase" id="RU003345"/>
    </source>
</evidence>
<dbReference type="GO" id="GO:0004777">
    <property type="term" value="F:succinate-semialdehyde dehydrogenase (NAD+) activity"/>
    <property type="evidence" value="ECO:0007669"/>
    <property type="project" value="TreeGrafter"/>
</dbReference>
<dbReference type="SUPFAM" id="SSF53720">
    <property type="entry name" value="ALDH-like"/>
    <property type="match status" value="1"/>
</dbReference>
<evidence type="ECO:0000259" key="6">
    <source>
        <dbReference type="Pfam" id="PF00171"/>
    </source>
</evidence>
<dbReference type="EMBL" id="BAYM01000009">
    <property type="protein sequence ID" value="GAN35615.1"/>
    <property type="molecule type" value="Genomic_DNA"/>
</dbReference>
<proteinExistence type="inferred from homology"/>
<evidence type="ECO:0000256" key="2">
    <source>
        <dbReference type="ARBA" id="ARBA00022857"/>
    </source>
</evidence>
<evidence type="ECO:0000256" key="4">
    <source>
        <dbReference type="PROSITE-ProRule" id="PRU10007"/>
    </source>
</evidence>
<organism evidence="7 8">
    <name type="scientific">Lacticaseibacillus paracasei NRIC 0644</name>
    <dbReference type="NCBI Taxonomy" id="1435038"/>
    <lineage>
        <taxon>Bacteria</taxon>
        <taxon>Bacillati</taxon>
        <taxon>Bacillota</taxon>
        <taxon>Bacilli</taxon>
        <taxon>Lactobacillales</taxon>
        <taxon>Lactobacillaceae</taxon>
        <taxon>Lacticaseibacillus</taxon>
    </lineage>
</organism>
<dbReference type="InterPro" id="IPR044148">
    <property type="entry name" value="ALDH_GabD1-like"/>
</dbReference>
<reference evidence="8" key="1">
    <citation type="submission" date="2014-05" db="EMBL/GenBank/DDBJ databases">
        <title>Whole genome sequencing of Lactobacillus casei NRIC0644.</title>
        <authorList>
            <person name="Atarashi H."/>
            <person name="Yoshida Y."/>
            <person name="Fujimura S."/>
            <person name="Tanaka N."/>
            <person name="Shiwa Y."/>
            <person name="Yoshikawa H."/>
            <person name="Okada S."/>
            <person name="Nakagawa J."/>
        </authorList>
    </citation>
    <scope>NUCLEOTIDE SEQUENCE [LARGE SCALE GENOMIC DNA]</scope>
    <source>
        <strain evidence="8">NRIC0644</strain>
    </source>
</reference>
<dbReference type="Gene3D" id="3.40.605.10">
    <property type="entry name" value="Aldehyde Dehydrogenase, Chain A, domain 1"/>
    <property type="match status" value="1"/>
</dbReference>
<dbReference type="FunFam" id="3.40.309.10:FF:000009">
    <property type="entry name" value="Aldehyde dehydrogenase A"/>
    <property type="match status" value="1"/>
</dbReference>
<dbReference type="InterPro" id="IPR016162">
    <property type="entry name" value="Ald_DH_N"/>
</dbReference>
<name>A0A0C9NUM0_LACPA</name>
<gene>
    <name evidence="7" type="ORF">LC0644_0204</name>
</gene>